<name>A0ABT2GZ95_9MICO</name>
<dbReference type="Proteomes" id="UP001165586">
    <property type="component" value="Unassembled WGS sequence"/>
</dbReference>
<dbReference type="NCBIfam" id="NF041681">
    <property type="entry name" value="HGxxPAAW"/>
    <property type="match status" value="1"/>
</dbReference>
<keyword evidence="3" id="KW-1185">Reference proteome</keyword>
<keyword evidence="1" id="KW-0472">Membrane</keyword>
<proteinExistence type="predicted"/>
<feature type="transmembrane region" description="Helical" evidence="1">
    <location>
        <begin position="15"/>
        <end position="35"/>
    </location>
</feature>
<evidence type="ECO:0000313" key="2">
    <source>
        <dbReference type="EMBL" id="MCS5733280.1"/>
    </source>
</evidence>
<keyword evidence="1" id="KW-0812">Transmembrane</keyword>
<reference evidence="2" key="1">
    <citation type="submission" date="2022-08" db="EMBL/GenBank/DDBJ databases">
        <authorList>
            <person name="Deng Y."/>
            <person name="Han X.-F."/>
            <person name="Zhang Y.-Q."/>
        </authorList>
    </citation>
    <scope>NUCLEOTIDE SEQUENCE</scope>
    <source>
        <strain evidence="2">CPCC 203386</strain>
    </source>
</reference>
<sequence>MSSDVEELGEGHSPAAWTAVAVSLLGIAIGTVAFFLDIPWLVWAAAGLTLVGFILGFVLSKAGYGASGSRVQHKEH</sequence>
<accession>A0ABT2GZ95</accession>
<dbReference type="Pfam" id="PF20447">
    <property type="entry name" value="DUF6704"/>
    <property type="match status" value="1"/>
</dbReference>
<dbReference type="InterPro" id="IPR046550">
    <property type="entry name" value="DUF6704"/>
</dbReference>
<evidence type="ECO:0000313" key="3">
    <source>
        <dbReference type="Proteomes" id="UP001165586"/>
    </source>
</evidence>
<evidence type="ECO:0000256" key="1">
    <source>
        <dbReference type="SAM" id="Phobius"/>
    </source>
</evidence>
<gene>
    <name evidence="2" type="ORF">N1032_05960</name>
</gene>
<keyword evidence="1" id="KW-1133">Transmembrane helix</keyword>
<comment type="caution">
    <text evidence="2">The sequence shown here is derived from an EMBL/GenBank/DDBJ whole genome shotgun (WGS) entry which is preliminary data.</text>
</comment>
<dbReference type="RefSeq" id="WP_259538095.1">
    <property type="nucleotide sequence ID" value="NZ_JANLCJ010000002.1"/>
</dbReference>
<protein>
    <submittedName>
        <fullName evidence="2">Uncharacterized protein</fullName>
    </submittedName>
</protein>
<feature type="transmembrane region" description="Helical" evidence="1">
    <location>
        <begin position="41"/>
        <end position="60"/>
    </location>
</feature>
<organism evidence="2 3">
    <name type="scientific">Herbiconiux daphne</name>
    <dbReference type="NCBI Taxonomy" id="2970914"/>
    <lineage>
        <taxon>Bacteria</taxon>
        <taxon>Bacillati</taxon>
        <taxon>Actinomycetota</taxon>
        <taxon>Actinomycetes</taxon>
        <taxon>Micrococcales</taxon>
        <taxon>Microbacteriaceae</taxon>
        <taxon>Herbiconiux</taxon>
    </lineage>
</organism>
<dbReference type="EMBL" id="JANLCJ010000002">
    <property type="protein sequence ID" value="MCS5733280.1"/>
    <property type="molecule type" value="Genomic_DNA"/>
</dbReference>